<proteinExistence type="predicted"/>
<gene>
    <name evidence="1" type="ordered locus">Mesil_1755</name>
</gene>
<organism evidence="1 2">
    <name type="scientific">Allomeiothermus silvanus (strain ATCC 700542 / DSM 9946 / NBRC 106475 / NCIMB 13440 / VI-R2)</name>
    <name type="common">Thermus silvanus</name>
    <dbReference type="NCBI Taxonomy" id="526227"/>
    <lineage>
        <taxon>Bacteria</taxon>
        <taxon>Thermotogati</taxon>
        <taxon>Deinococcota</taxon>
        <taxon>Deinococci</taxon>
        <taxon>Thermales</taxon>
        <taxon>Thermaceae</taxon>
        <taxon>Allomeiothermus</taxon>
    </lineage>
</organism>
<dbReference type="EMBL" id="CP002042">
    <property type="protein sequence ID" value="ADH63633.1"/>
    <property type="molecule type" value="Genomic_DNA"/>
</dbReference>
<name>D7BFT0_ALLS1</name>
<dbReference type="Proteomes" id="UP000001916">
    <property type="component" value="Chromosome"/>
</dbReference>
<dbReference type="AlphaFoldDB" id="D7BFT0"/>
<accession>D7BFT0</accession>
<sequence length="80" mass="8963">MGLLRKRDRLDIRQLPLSDLLYTLWGDRTAAISVAEYAGGDLRNLQGKSAMELLELPGVGEGRVAKVIALFEIIRRVVQR</sequence>
<keyword evidence="2" id="KW-1185">Reference proteome</keyword>
<evidence type="ECO:0000313" key="2">
    <source>
        <dbReference type="Proteomes" id="UP000001916"/>
    </source>
</evidence>
<dbReference type="HOGENOM" id="CLU_2585578_0_0_0"/>
<dbReference type="KEGG" id="msv:Mesil_1755"/>
<reference evidence="1 2" key="1">
    <citation type="journal article" date="2010" name="Stand. Genomic Sci.">
        <title>Complete genome sequence of Meiothermus silvanus type strain (VI-R2).</title>
        <authorList>
            <person name="Sikorski J."/>
            <person name="Tindall B.J."/>
            <person name="Lowry S."/>
            <person name="Lucas S."/>
            <person name="Nolan M."/>
            <person name="Copeland A."/>
            <person name="Glavina Del Rio T."/>
            <person name="Tice H."/>
            <person name="Cheng J.F."/>
            <person name="Han C."/>
            <person name="Pitluck S."/>
            <person name="Liolios K."/>
            <person name="Ivanova N."/>
            <person name="Mavromatis K."/>
            <person name="Mikhailova N."/>
            <person name="Pati A."/>
            <person name="Goodwin L."/>
            <person name="Chen A."/>
            <person name="Palaniappan K."/>
            <person name="Land M."/>
            <person name="Hauser L."/>
            <person name="Chang Y.J."/>
            <person name="Jeffries C.D."/>
            <person name="Rohde M."/>
            <person name="Goker M."/>
            <person name="Woyke T."/>
            <person name="Bristow J."/>
            <person name="Eisen J.A."/>
            <person name="Markowitz V."/>
            <person name="Hugenholtz P."/>
            <person name="Kyrpides N.C."/>
            <person name="Klenk H.P."/>
            <person name="Lapidus A."/>
        </authorList>
    </citation>
    <scope>NUCLEOTIDE SEQUENCE [LARGE SCALE GENOMIC DNA]</scope>
    <source>
        <strain evidence="2">ATCC 700542 / DSM 9946 / VI-R2</strain>
    </source>
</reference>
<protein>
    <submittedName>
        <fullName evidence="1">DNA repair protein RadC</fullName>
    </submittedName>
</protein>
<dbReference type="STRING" id="526227.Mesil_1755"/>
<evidence type="ECO:0000313" key="1">
    <source>
        <dbReference type="EMBL" id="ADH63633.1"/>
    </source>
</evidence>
<dbReference type="RefSeq" id="WP_013158190.1">
    <property type="nucleotide sequence ID" value="NC_014212.1"/>
</dbReference>